<organism evidence="1 2">
    <name type="scientific">Telmatocola sphagniphila</name>
    <dbReference type="NCBI Taxonomy" id="1123043"/>
    <lineage>
        <taxon>Bacteria</taxon>
        <taxon>Pseudomonadati</taxon>
        <taxon>Planctomycetota</taxon>
        <taxon>Planctomycetia</taxon>
        <taxon>Gemmatales</taxon>
        <taxon>Gemmataceae</taxon>
    </lineage>
</organism>
<proteinExistence type="predicted"/>
<sequence>MNQLATFTFNDSVSVEEVCVIVRFDRESVVLAVSMSKAGDVEFAMGKQSLIEAKTRSGYFSLAT</sequence>
<evidence type="ECO:0000313" key="1">
    <source>
        <dbReference type="EMBL" id="QVL33198.1"/>
    </source>
</evidence>
<keyword evidence="2" id="KW-1185">Reference proteome</keyword>
<reference evidence="1" key="1">
    <citation type="submission" date="2021-05" db="EMBL/GenBank/DDBJ databases">
        <title>Complete genome sequence of the cellulolytic planctomycete Telmatocola sphagniphila SP2T and characterization of the first cellulase from planctomycetes.</title>
        <authorList>
            <person name="Rakitin A.L."/>
            <person name="Beletsky A.V."/>
            <person name="Naumoff D.G."/>
            <person name="Kulichevskaya I.S."/>
            <person name="Mardanov A.V."/>
            <person name="Ravin N.V."/>
            <person name="Dedysh S.N."/>
        </authorList>
    </citation>
    <scope>NUCLEOTIDE SEQUENCE</scope>
    <source>
        <strain evidence="1">SP2T</strain>
    </source>
</reference>
<evidence type="ECO:0000313" key="2">
    <source>
        <dbReference type="Proteomes" id="UP000676194"/>
    </source>
</evidence>
<dbReference type="RefSeq" id="WP_213498088.1">
    <property type="nucleotide sequence ID" value="NZ_CP074694.1"/>
</dbReference>
<name>A0A8E6B9T4_9BACT</name>
<gene>
    <name evidence="1" type="ORF">KIH39_04575</name>
</gene>
<dbReference type="AlphaFoldDB" id="A0A8E6B9T4"/>
<dbReference type="EMBL" id="CP074694">
    <property type="protein sequence ID" value="QVL33198.1"/>
    <property type="molecule type" value="Genomic_DNA"/>
</dbReference>
<accession>A0A8E6B9T4</accession>
<dbReference type="Proteomes" id="UP000676194">
    <property type="component" value="Chromosome"/>
</dbReference>
<dbReference type="KEGG" id="tsph:KIH39_04575"/>
<protein>
    <submittedName>
        <fullName evidence="1">Uncharacterized protein</fullName>
    </submittedName>
</protein>